<dbReference type="InterPro" id="IPR027417">
    <property type="entry name" value="P-loop_NTPase"/>
</dbReference>
<dbReference type="AlphaFoldDB" id="A0AA38BR84"/>
<keyword evidence="2" id="KW-0677">Repeat</keyword>
<evidence type="ECO:0000256" key="3">
    <source>
        <dbReference type="ARBA" id="ARBA00022821"/>
    </source>
</evidence>
<accession>A0AA38BR84</accession>
<dbReference type="PRINTS" id="PR00364">
    <property type="entry name" value="DISEASERSIST"/>
</dbReference>
<dbReference type="Gene3D" id="3.40.50.300">
    <property type="entry name" value="P-loop containing nucleotide triphosphate hydrolases"/>
    <property type="match status" value="1"/>
</dbReference>
<dbReference type="PANTHER" id="PTHR11017:SF385">
    <property type="entry name" value="DISEASE RESISTANCE PROTEIN (TIR-NBS-LRR CLASS)-RELATED"/>
    <property type="match status" value="1"/>
</dbReference>
<gene>
    <name evidence="6" type="ORF">KI387_032962</name>
</gene>
<dbReference type="InterPro" id="IPR058192">
    <property type="entry name" value="WHD_ROQ1-like"/>
</dbReference>
<dbReference type="PANTHER" id="PTHR11017">
    <property type="entry name" value="LEUCINE-RICH REPEAT-CONTAINING PROTEIN"/>
    <property type="match status" value="1"/>
</dbReference>
<dbReference type="PROSITE" id="PS50104">
    <property type="entry name" value="TIR"/>
    <property type="match status" value="1"/>
</dbReference>
<feature type="non-terminal residue" evidence="6">
    <location>
        <position position="1"/>
    </location>
</feature>
<dbReference type="InterPro" id="IPR035897">
    <property type="entry name" value="Toll_tir_struct_dom_sf"/>
</dbReference>
<dbReference type="Pfam" id="PF01582">
    <property type="entry name" value="TIR"/>
    <property type="match status" value="1"/>
</dbReference>
<dbReference type="InterPro" id="IPR044974">
    <property type="entry name" value="Disease_R_plants"/>
</dbReference>
<dbReference type="InterPro" id="IPR032675">
    <property type="entry name" value="LRR_dom_sf"/>
</dbReference>
<dbReference type="Proteomes" id="UP000824469">
    <property type="component" value="Unassembled WGS sequence"/>
</dbReference>
<dbReference type="InterPro" id="IPR000157">
    <property type="entry name" value="TIR_dom"/>
</dbReference>
<feature type="domain" description="TIR" evidence="5">
    <location>
        <begin position="30"/>
        <end position="187"/>
    </location>
</feature>
<dbReference type="GO" id="GO:0043531">
    <property type="term" value="F:ADP binding"/>
    <property type="evidence" value="ECO:0007669"/>
    <property type="project" value="InterPro"/>
</dbReference>
<dbReference type="GO" id="GO:0007165">
    <property type="term" value="P:signal transduction"/>
    <property type="evidence" value="ECO:0007669"/>
    <property type="project" value="InterPro"/>
</dbReference>
<dbReference type="GO" id="GO:0006952">
    <property type="term" value="P:defense response"/>
    <property type="evidence" value="ECO:0007669"/>
    <property type="project" value="UniProtKB-KW"/>
</dbReference>
<organism evidence="6 7">
    <name type="scientific">Taxus chinensis</name>
    <name type="common">Chinese yew</name>
    <name type="synonym">Taxus wallichiana var. chinensis</name>
    <dbReference type="NCBI Taxonomy" id="29808"/>
    <lineage>
        <taxon>Eukaryota</taxon>
        <taxon>Viridiplantae</taxon>
        <taxon>Streptophyta</taxon>
        <taxon>Embryophyta</taxon>
        <taxon>Tracheophyta</taxon>
        <taxon>Spermatophyta</taxon>
        <taxon>Pinopsida</taxon>
        <taxon>Pinidae</taxon>
        <taxon>Conifers II</taxon>
        <taxon>Cupressales</taxon>
        <taxon>Taxaceae</taxon>
        <taxon>Taxus</taxon>
    </lineage>
</organism>
<keyword evidence="1" id="KW-0433">Leucine-rich repeat</keyword>
<dbReference type="Gene3D" id="1.10.8.430">
    <property type="entry name" value="Helical domain of apoptotic protease-activating factors"/>
    <property type="match status" value="1"/>
</dbReference>
<comment type="caution">
    <text evidence="6">The sequence shown here is derived from an EMBL/GenBank/DDBJ whole genome shotgun (WGS) entry which is preliminary data.</text>
</comment>
<dbReference type="InterPro" id="IPR042197">
    <property type="entry name" value="Apaf_helical"/>
</dbReference>
<evidence type="ECO:0000313" key="7">
    <source>
        <dbReference type="Proteomes" id="UP000824469"/>
    </source>
</evidence>
<dbReference type="Gene3D" id="1.10.10.10">
    <property type="entry name" value="Winged helix-like DNA-binding domain superfamily/Winged helix DNA-binding domain"/>
    <property type="match status" value="1"/>
</dbReference>
<proteinExistence type="predicted"/>
<dbReference type="InterPro" id="IPR002182">
    <property type="entry name" value="NB-ARC"/>
</dbReference>
<dbReference type="SUPFAM" id="SSF52200">
    <property type="entry name" value="Toll/Interleukin receptor TIR domain"/>
    <property type="match status" value="1"/>
</dbReference>
<evidence type="ECO:0000256" key="1">
    <source>
        <dbReference type="ARBA" id="ARBA00022614"/>
    </source>
</evidence>
<protein>
    <recommendedName>
        <fullName evidence="5">TIR domain-containing protein</fullName>
    </recommendedName>
</protein>
<dbReference type="Pfam" id="PF00931">
    <property type="entry name" value="NB-ARC"/>
    <property type="match status" value="1"/>
</dbReference>
<keyword evidence="3" id="KW-0611">Plant defense</keyword>
<evidence type="ECO:0000259" key="5">
    <source>
        <dbReference type="PROSITE" id="PS50104"/>
    </source>
</evidence>
<dbReference type="SUPFAM" id="SSF52540">
    <property type="entry name" value="P-loop containing nucleoside triphosphate hydrolases"/>
    <property type="match status" value="1"/>
</dbReference>
<reference evidence="6 7" key="1">
    <citation type="journal article" date="2021" name="Nat. Plants">
        <title>The Taxus genome provides insights into paclitaxel biosynthesis.</title>
        <authorList>
            <person name="Xiong X."/>
            <person name="Gou J."/>
            <person name="Liao Q."/>
            <person name="Li Y."/>
            <person name="Zhou Q."/>
            <person name="Bi G."/>
            <person name="Li C."/>
            <person name="Du R."/>
            <person name="Wang X."/>
            <person name="Sun T."/>
            <person name="Guo L."/>
            <person name="Liang H."/>
            <person name="Lu P."/>
            <person name="Wu Y."/>
            <person name="Zhang Z."/>
            <person name="Ro D.K."/>
            <person name="Shang Y."/>
            <person name="Huang S."/>
            <person name="Yan J."/>
        </authorList>
    </citation>
    <scope>NUCLEOTIDE SEQUENCE [LARGE SCALE GENOMIC DNA]</scope>
    <source>
        <strain evidence="6">Ta-2019</strain>
    </source>
</reference>
<dbReference type="SUPFAM" id="SSF52058">
    <property type="entry name" value="L domain-like"/>
    <property type="match status" value="1"/>
</dbReference>
<name>A0AA38BR84_TAXCH</name>
<feature type="region of interest" description="Disordered" evidence="4">
    <location>
        <begin position="1"/>
        <end position="21"/>
    </location>
</feature>
<dbReference type="Pfam" id="PF23282">
    <property type="entry name" value="WHD_ROQ1"/>
    <property type="match status" value="1"/>
</dbReference>
<evidence type="ECO:0000256" key="4">
    <source>
        <dbReference type="SAM" id="MobiDB-lite"/>
    </source>
</evidence>
<keyword evidence="7" id="KW-1185">Reference proteome</keyword>
<dbReference type="SMART" id="SM00255">
    <property type="entry name" value="TIR"/>
    <property type="match status" value="1"/>
</dbReference>
<dbReference type="Gene3D" id="3.80.10.10">
    <property type="entry name" value="Ribonuclease Inhibitor"/>
    <property type="match status" value="1"/>
</dbReference>
<dbReference type="InterPro" id="IPR036388">
    <property type="entry name" value="WH-like_DNA-bd_sf"/>
</dbReference>
<dbReference type="Gene3D" id="3.40.50.10140">
    <property type="entry name" value="Toll/interleukin-1 receptor homology (TIR) domain"/>
    <property type="match status" value="1"/>
</dbReference>
<sequence>MASSSSSQEHQAFSGIEPPGIRRKVDESSRLFDVFINHRGPDVKDTLATQLYNSLQQFGIRAFLDSKEKELGDSIFSTIETAIGSAAVHIAIFSKNYAQSPWCLAELVLMLQSRAKIIPVFYDVHPRELRHIEKGVYAEAFIDYENKCRYLEKLKEWKEALQCVSFITGEEFNSDSENIVKAVRTEVERSNSKLHVAKYPVELHKLVHDFESHSGLNKGGEEKAQIIGIFGMGGIGKTTLSKELFNRKRSQYRRMSFVFDVREASTKRDLPSLQLKLLKDLFNEDRPSFQSIDEGKKCIGNCIGRSSVLSLLIVLDDIDHVEQLDALMVMDILNKPGNSLVIVTTRDVGVLVRAGITIGYDLKGMDRDAARELFCWHAFRQPHPASGYNDLVEAFLNGCGGLPLSLQVLGTHVHDRDQNYWKLELNKIKKMLPRDIQQRLKISIDSLDNEEKQIFVDIACFFVNQNKNMSLRIWEGSEWNAEHALQTLKDKCLVEEIFDWENRIDLRMHDHLRDLGREMAIEMSPPQRVWHPQHIKSLCLIIKNADLIKLWQSDVQEPSSLKELQIIDTILGEFPALSGISNHLEEVVLNGEDIPIEWWSFLDSVTTIPAVTTRYGRRKFVIFESSSSSVRLDSFQFSGVVALNNRGLCPSVKSPMSKLRKVLFHRQELVTNLAISRYHYRNLESLHLRCLQNLSEVDLNMVTTLKSFNLISCTSLKSVSRICHLTKLVKSKIRGCSELKTFAGLSHLSFLKTIRIETCEKLECLELDDCENLKVVYVSDLPKLTNLSIRNCPKFKKLSDLWRLSSLEQITIDGCGKVKLFALRIIGCPKVESLPTTLTHLKVEGQNEWKAVPAISDLTELKSLVITECEELQELSVAELRLLETITIVRCEKLQNIAGIEELFSLKAMEISLCSNGAIRSSIDKLQRLPSEQMIAIGSAAEGAELKLGPHLFSEWIAAEQVIQLEDNLVETMADGDSLDAIIYCAVVVPGSFPVQQIESVSLPGESDISSSPEEIASTCSPEEIVPVSSLMEVDSCFSPEMIDSPEEIVRAEL</sequence>
<dbReference type="EMBL" id="JAHRHJ020003813">
    <property type="protein sequence ID" value="KAH9288845.1"/>
    <property type="molecule type" value="Genomic_DNA"/>
</dbReference>
<evidence type="ECO:0000313" key="6">
    <source>
        <dbReference type="EMBL" id="KAH9288845.1"/>
    </source>
</evidence>
<evidence type="ECO:0000256" key="2">
    <source>
        <dbReference type="ARBA" id="ARBA00022737"/>
    </source>
</evidence>